<reference evidence="3" key="1">
    <citation type="submission" date="2018-05" db="EMBL/GenBank/DDBJ databases">
        <authorList>
            <person name="Lanie J.A."/>
            <person name="Ng W.-L."/>
            <person name="Kazmierczak K.M."/>
            <person name="Andrzejewski T.M."/>
            <person name="Davidsen T.M."/>
            <person name="Wayne K.J."/>
            <person name="Tettelin H."/>
            <person name="Glass J.I."/>
            <person name="Rusch D."/>
            <person name="Podicherti R."/>
            <person name="Tsui H.-C.T."/>
            <person name="Winkler M.E."/>
        </authorList>
    </citation>
    <scope>NUCLEOTIDE SEQUENCE</scope>
</reference>
<feature type="non-terminal residue" evidence="3">
    <location>
        <position position="203"/>
    </location>
</feature>
<comment type="similarity">
    <text evidence="1">Belongs to the NAD(P)-dependent epimerase/dehydratase family.</text>
</comment>
<dbReference type="AlphaFoldDB" id="A0A382ZSK6"/>
<name>A0A382ZSK6_9ZZZZ</name>
<dbReference type="InterPro" id="IPR036291">
    <property type="entry name" value="NAD(P)-bd_dom_sf"/>
</dbReference>
<organism evidence="3">
    <name type="scientific">marine metagenome</name>
    <dbReference type="NCBI Taxonomy" id="408172"/>
    <lineage>
        <taxon>unclassified sequences</taxon>
        <taxon>metagenomes</taxon>
        <taxon>ecological metagenomes</taxon>
    </lineage>
</organism>
<feature type="domain" description="NAD-dependent epimerase/dehydratase" evidence="2">
    <location>
        <begin position="7"/>
        <end position="200"/>
    </location>
</feature>
<accession>A0A382ZSK6</accession>
<dbReference type="Gene3D" id="3.40.50.720">
    <property type="entry name" value="NAD(P)-binding Rossmann-like Domain"/>
    <property type="match status" value="1"/>
</dbReference>
<dbReference type="InterPro" id="IPR001509">
    <property type="entry name" value="Epimerase_deHydtase"/>
</dbReference>
<evidence type="ECO:0000256" key="1">
    <source>
        <dbReference type="ARBA" id="ARBA00007637"/>
    </source>
</evidence>
<evidence type="ECO:0000313" key="3">
    <source>
        <dbReference type="EMBL" id="SVD98441.1"/>
    </source>
</evidence>
<proteinExistence type="inferred from homology"/>
<gene>
    <name evidence="3" type="ORF">METZ01_LOCUS451295</name>
</gene>
<protein>
    <recommendedName>
        <fullName evidence="2">NAD-dependent epimerase/dehydratase domain-containing protein</fullName>
    </recommendedName>
</protein>
<evidence type="ECO:0000259" key="2">
    <source>
        <dbReference type="Pfam" id="PF01370"/>
    </source>
</evidence>
<dbReference type="Pfam" id="PF01370">
    <property type="entry name" value="Epimerase"/>
    <property type="match status" value="1"/>
</dbReference>
<dbReference type="SUPFAM" id="SSF51735">
    <property type="entry name" value="NAD(P)-binding Rossmann-fold domains"/>
    <property type="match status" value="1"/>
</dbReference>
<dbReference type="CDD" id="cd08946">
    <property type="entry name" value="SDR_e"/>
    <property type="match status" value="1"/>
</dbReference>
<dbReference type="EMBL" id="UINC01186287">
    <property type="protein sequence ID" value="SVD98441.1"/>
    <property type="molecule type" value="Genomic_DNA"/>
</dbReference>
<sequence length="203" mass="22894">MKPKKIALIGGAGFIGHNLAISLKKRGHKPIIIDSLAVNNILSFTDSEIENRKLYWSILNQRMDLMHDNNIEINIEDARNYSAMSMLVGKHKPDVIIQLAAVSHANKSNKDPHTTFDHTLRTLENTMDIAKSFKTHIIYFSSSMVYGHFNGKSVTEETICNPLGIYGTLKYSGELIVKAYHRVFDIPYTIIRPSALYGERCVS</sequence>
<dbReference type="PANTHER" id="PTHR43000">
    <property type="entry name" value="DTDP-D-GLUCOSE 4,6-DEHYDRATASE-RELATED"/>
    <property type="match status" value="1"/>
</dbReference>